<comment type="caution">
    <text evidence="2">The sequence shown here is derived from an EMBL/GenBank/DDBJ whole genome shotgun (WGS) entry which is preliminary data.</text>
</comment>
<name>A0A835SM19_CHLIN</name>
<proteinExistence type="predicted"/>
<protein>
    <submittedName>
        <fullName evidence="2">Uncharacterized protein</fullName>
    </submittedName>
</protein>
<feature type="compositionally biased region" description="Low complexity" evidence="1">
    <location>
        <begin position="92"/>
        <end position="106"/>
    </location>
</feature>
<evidence type="ECO:0000313" key="2">
    <source>
        <dbReference type="EMBL" id="KAG2422900.1"/>
    </source>
</evidence>
<dbReference type="AlphaFoldDB" id="A0A835SM19"/>
<sequence length="177" mass="16957">MDLLGDYSDSDGEEKAASPPSKRGAGDSAGPARVSAAAPSSVPQPRNAAPEPAPVTSLFNPFAPESSGGGGAAGSGASPSSAGKRGYGQVTGSSAGPSQAAPAKASRSGPGGATAAGPKPAFGSGMLVPPQLRHGRANVSTEDVEKLFTKGKLEVKPQQQPGAGGGKGPAARSGAKG</sequence>
<organism evidence="2 3">
    <name type="scientific">Chlamydomonas incerta</name>
    <dbReference type="NCBI Taxonomy" id="51695"/>
    <lineage>
        <taxon>Eukaryota</taxon>
        <taxon>Viridiplantae</taxon>
        <taxon>Chlorophyta</taxon>
        <taxon>core chlorophytes</taxon>
        <taxon>Chlorophyceae</taxon>
        <taxon>CS clade</taxon>
        <taxon>Chlamydomonadales</taxon>
        <taxon>Chlamydomonadaceae</taxon>
        <taxon>Chlamydomonas</taxon>
    </lineage>
</organism>
<dbReference type="EMBL" id="JAEHOC010000091">
    <property type="protein sequence ID" value="KAG2422900.1"/>
    <property type="molecule type" value="Genomic_DNA"/>
</dbReference>
<keyword evidence="3" id="KW-1185">Reference proteome</keyword>
<feature type="compositionally biased region" description="Basic and acidic residues" evidence="1">
    <location>
        <begin position="143"/>
        <end position="155"/>
    </location>
</feature>
<gene>
    <name evidence="2" type="ORF">HXX76_015727</name>
</gene>
<feature type="compositionally biased region" description="Low complexity" evidence="1">
    <location>
        <begin position="28"/>
        <end position="46"/>
    </location>
</feature>
<accession>A0A835SM19</accession>
<feature type="region of interest" description="Disordered" evidence="1">
    <location>
        <begin position="1"/>
        <end position="177"/>
    </location>
</feature>
<dbReference type="OrthoDB" id="545341at2759"/>
<evidence type="ECO:0000313" key="3">
    <source>
        <dbReference type="Proteomes" id="UP000650467"/>
    </source>
</evidence>
<dbReference type="Proteomes" id="UP000650467">
    <property type="component" value="Unassembled WGS sequence"/>
</dbReference>
<evidence type="ECO:0000256" key="1">
    <source>
        <dbReference type="SAM" id="MobiDB-lite"/>
    </source>
</evidence>
<reference evidence="2" key="1">
    <citation type="journal article" date="2020" name="bioRxiv">
        <title>Comparative genomics of Chlamydomonas.</title>
        <authorList>
            <person name="Craig R.J."/>
            <person name="Hasan A.R."/>
            <person name="Ness R.W."/>
            <person name="Keightley P.D."/>
        </authorList>
    </citation>
    <scope>NUCLEOTIDE SEQUENCE</scope>
    <source>
        <strain evidence="2">SAG 7.73</strain>
    </source>
</reference>